<evidence type="ECO:0000313" key="2">
    <source>
        <dbReference type="Proteomes" id="UP000016933"/>
    </source>
</evidence>
<dbReference type="AlphaFoldDB" id="N1PV56"/>
<reference evidence="1 2" key="2">
    <citation type="journal article" date="2012" name="PLoS Pathog.">
        <title>Diverse lifestyles and strategies of plant pathogenesis encoded in the genomes of eighteen Dothideomycetes fungi.</title>
        <authorList>
            <person name="Ohm R.A."/>
            <person name="Feau N."/>
            <person name="Henrissat B."/>
            <person name="Schoch C.L."/>
            <person name="Horwitz B.A."/>
            <person name="Barry K.W."/>
            <person name="Condon B.J."/>
            <person name="Copeland A.C."/>
            <person name="Dhillon B."/>
            <person name="Glaser F."/>
            <person name="Hesse C.N."/>
            <person name="Kosti I."/>
            <person name="LaButti K."/>
            <person name="Lindquist E.A."/>
            <person name="Lucas S."/>
            <person name="Salamov A.A."/>
            <person name="Bradshaw R.E."/>
            <person name="Ciuffetti L."/>
            <person name="Hamelin R.C."/>
            <person name="Kema G.H.J."/>
            <person name="Lawrence C."/>
            <person name="Scott J.A."/>
            <person name="Spatafora J.W."/>
            <person name="Turgeon B.G."/>
            <person name="de Wit P.J.G.M."/>
            <person name="Zhong S."/>
            <person name="Goodwin S.B."/>
            <person name="Grigoriev I.V."/>
        </authorList>
    </citation>
    <scope>NUCLEOTIDE SEQUENCE [LARGE SCALE GENOMIC DNA]</scope>
    <source>
        <strain evidence="2">NZE10 / CBS 128990</strain>
    </source>
</reference>
<evidence type="ECO:0000313" key="1">
    <source>
        <dbReference type="EMBL" id="EME46235.1"/>
    </source>
</evidence>
<organism evidence="1 2">
    <name type="scientific">Dothistroma septosporum (strain NZE10 / CBS 128990)</name>
    <name type="common">Red band needle blight fungus</name>
    <name type="synonym">Mycosphaerella pini</name>
    <dbReference type="NCBI Taxonomy" id="675120"/>
    <lineage>
        <taxon>Eukaryota</taxon>
        <taxon>Fungi</taxon>
        <taxon>Dikarya</taxon>
        <taxon>Ascomycota</taxon>
        <taxon>Pezizomycotina</taxon>
        <taxon>Dothideomycetes</taxon>
        <taxon>Dothideomycetidae</taxon>
        <taxon>Mycosphaerellales</taxon>
        <taxon>Mycosphaerellaceae</taxon>
        <taxon>Dothistroma</taxon>
    </lineage>
</organism>
<reference evidence="2" key="1">
    <citation type="journal article" date="2012" name="PLoS Genet.">
        <title>The genomes of the fungal plant pathogens Cladosporium fulvum and Dothistroma septosporum reveal adaptation to different hosts and lifestyles but also signatures of common ancestry.</title>
        <authorList>
            <person name="de Wit P.J.G.M."/>
            <person name="van der Burgt A."/>
            <person name="Oekmen B."/>
            <person name="Stergiopoulos I."/>
            <person name="Abd-Elsalam K.A."/>
            <person name="Aerts A.L."/>
            <person name="Bahkali A.H."/>
            <person name="Beenen H.G."/>
            <person name="Chettri P."/>
            <person name="Cox M.P."/>
            <person name="Datema E."/>
            <person name="de Vries R.P."/>
            <person name="Dhillon B."/>
            <person name="Ganley A.R."/>
            <person name="Griffiths S.A."/>
            <person name="Guo Y."/>
            <person name="Hamelin R.C."/>
            <person name="Henrissat B."/>
            <person name="Kabir M.S."/>
            <person name="Jashni M.K."/>
            <person name="Kema G."/>
            <person name="Klaubauf S."/>
            <person name="Lapidus A."/>
            <person name="Levasseur A."/>
            <person name="Lindquist E."/>
            <person name="Mehrabi R."/>
            <person name="Ohm R.A."/>
            <person name="Owen T.J."/>
            <person name="Salamov A."/>
            <person name="Schwelm A."/>
            <person name="Schijlen E."/>
            <person name="Sun H."/>
            <person name="van den Burg H.A."/>
            <person name="van Ham R.C.H.J."/>
            <person name="Zhang S."/>
            <person name="Goodwin S.B."/>
            <person name="Grigoriev I.V."/>
            <person name="Collemare J."/>
            <person name="Bradshaw R.E."/>
        </authorList>
    </citation>
    <scope>NUCLEOTIDE SEQUENCE [LARGE SCALE GENOMIC DNA]</scope>
    <source>
        <strain evidence="2">NZE10 / CBS 128990</strain>
    </source>
</reference>
<name>N1PV56_DOTSN</name>
<dbReference type="Proteomes" id="UP000016933">
    <property type="component" value="Unassembled WGS sequence"/>
</dbReference>
<sequence length="139" mass="15639">MDSEPLYLTYEHKANGRNMVPNGVSFMSEYDLVLALSQREVIPRTSGAVTHLHLRTDDDVRKVSKRIKPGCTSIEIYQADLMTEEEKVAAAKTKKPKGEREEVPWMVFLGHVFEGHAYEELIILVPELVAKGGKEAAKK</sequence>
<accession>N1PV56</accession>
<keyword evidence="2" id="KW-1185">Reference proteome</keyword>
<protein>
    <submittedName>
        <fullName evidence="1">Uncharacterized protein</fullName>
    </submittedName>
</protein>
<dbReference type="EMBL" id="KB446537">
    <property type="protein sequence ID" value="EME46235.1"/>
    <property type="molecule type" value="Genomic_DNA"/>
</dbReference>
<proteinExistence type="predicted"/>
<dbReference type="HOGENOM" id="CLU_1845045_0_0_1"/>
<dbReference type="OMA" id="VFEGHAY"/>
<dbReference type="OrthoDB" id="3645319at2759"/>
<gene>
    <name evidence="1" type="ORF">DOTSEDRAFT_22331</name>
</gene>